<dbReference type="Gene3D" id="3.40.50.150">
    <property type="entry name" value="Vaccinia Virus protein VP39"/>
    <property type="match status" value="1"/>
</dbReference>
<dbReference type="SUPFAM" id="SSF53335">
    <property type="entry name" value="S-adenosyl-L-methionine-dependent methyltransferases"/>
    <property type="match status" value="1"/>
</dbReference>
<dbReference type="Proteomes" id="UP001181355">
    <property type="component" value="Chromosome"/>
</dbReference>
<keyword evidence="4" id="KW-0210">Decarboxylase</keyword>
<evidence type="ECO:0000256" key="1">
    <source>
        <dbReference type="ARBA" id="ARBA00001928"/>
    </source>
</evidence>
<dbReference type="InterPro" id="IPR003826">
    <property type="entry name" value="AdoMetDC_fam_prok"/>
</dbReference>
<dbReference type="NCBIfam" id="NF002010">
    <property type="entry name" value="PRK00811.1"/>
    <property type="match status" value="1"/>
</dbReference>
<evidence type="ECO:0000256" key="7">
    <source>
        <dbReference type="ARBA" id="ARBA00023115"/>
    </source>
</evidence>
<feature type="domain" description="PABS" evidence="15">
    <location>
        <begin position="132"/>
        <end position="370"/>
    </location>
</feature>
<dbReference type="Pfam" id="PF02675">
    <property type="entry name" value="AdoMet_dc"/>
    <property type="match status" value="1"/>
</dbReference>
<evidence type="ECO:0000259" key="15">
    <source>
        <dbReference type="PROSITE" id="PS51006"/>
    </source>
</evidence>
<comment type="caution">
    <text evidence="13">Lacks conserved residue(s) required for the propagation of feature annotation.</text>
</comment>
<feature type="active site" description="Proton acceptor" evidence="13 14">
    <location>
        <position position="286"/>
    </location>
</feature>
<comment type="subunit">
    <text evidence="13">Homodimer or homotetramer.</text>
</comment>
<proteinExistence type="inferred from homology"/>
<dbReference type="GO" id="GO:0004766">
    <property type="term" value="F:spermidine synthase activity"/>
    <property type="evidence" value="ECO:0007669"/>
    <property type="project" value="UniProtKB-EC"/>
</dbReference>
<dbReference type="SUPFAM" id="SSF56276">
    <property type="entry name" value="S-adenosylmethionine decarboxylase"/>
    <property type="match status" value="1"/>
</dbReference>
<keyword evidence="11" id="KW-0670">Pyruvate</keyword>
<evidence type="ECO:0000256" key="13">
    <source>
        <dbReference type="HAMAP-Rule" id="MF_00198"/>
    </source>
</evidence>
<sequence>MEGLHLTADCFECQCPIELLLAPTPLEDLLRQRTIEAGLTIVGERFFPFSHEDGSAAGVTGTLLLAESHLAIHTWPEKRAITLDIYVCNFNNDNSDKARRILASLLRTFAPKDVRQQELRRGVPDHVAQASPNFIEERLTSSTSFRTAADQLICERQSAFQHIEILQTKEFGKAMRIDGAMMTTERDEHFYHETLVHPAAISLPHLRDALIIGGGDGGSSEEILKYKALENLVLCEIDPVVVELAKQHLTSVHGKAFNDPRLTIKHKDGFNFIRHCDQQFDLILLDLTDPVAPNGSSWAESCMSAPFFQDCHRALKTEGALVLHLGSEFYHPTRFTTTLANLESSFDRVRTYVSYIPSYGALWSFAVALKGSERLDQIDPFLKKETEISEIIERQGLQGLQYYQAARHYAMFRF</sequence>
<evidence type="ECO:0000256" key="10">
    <source>
        <dbReference type="ARBA" id="ARBA00023270"/>
    </source>
</evidence>
<protein>
    <recommendedName>
        <fullName evidence="13">Polyamine aminopropyltransferase</fullName>
    </recommendedName>
    <alternativeName>
        <fullName evidence="13">Putrescine aminopropyltransferase</fullName>
        <shortName evidence="13">PAPT</shortName>
    </alternativeName>
    <alternativeName>
        <fullName evidence="13">Spermidine synthase</fullName>
        <shortName evidence="13">SPDS</shortName>
        <shortName evidence="13">SPDSY</shortName>
        <ecNumber evidence="13">2.5.1.16</ecNumber>
    </alternativeName>
</protein>
<dbReference type="InterPro" id="IPR037163">
    <property type="entry name" value="Spermidine_synt_N_sf"/>
</dbReference>
<evidence type="ECO:0000256" key="9">
    <source>
        <dbReference type="ARBA" id="ARBA00023239"/>
    </source>
</evidence>
<evidence type="ECO:0000256" key="5">
    <source>
        <dbReference type="ARBA" id="ARBA00022813"/>
    </source>
</evidence>
<keyword evidence="8" id="KW-0865">Zymogen</keyword>
<dbReference type="InterPro" id="IPR029063">
    <property type="entry name" value="SAM-dependent_MTases_sf"/>
</dbReference>
<feature type="binding site" evidence="13">
    <location>
        <position position="293"/>
    </location>
    <ligand>
        <name>S-methyl-5'-thioadenosine</name>
        <dbReference type="ChEBI" id="CHEBI:17509"/>
    </ligand>
</feature>
<name>A0ABY9RLI0_9BURK</name>
<evidence type="ECO:0000256" key="11">
    <source>
        <dbReference type="ARBA" id="ARBA00023317"/>
    </source>
</evidence>
<dbReference type="InterPro" id="IPR016067">
    <property type="entry name" value="S-AdoMet_deCO2ase_core"/>
</dbReference>
<feature type="binding site" evidence="13">
    <location>
        <position position="236"/>
    </location>
    <ligand>
        <name>S-methyl-5'-thioadenosine</name>
        <dbReference type="ChEBI" id="CHEBI:17509"/>
    </ligand>
</feature>
<evidence type="ECO:0000256" key="2">
    <source>
        <dbReference type="ARBA" id="ARBA00007867"/>
    </source>
</evidence>
<evidence type="ECO:0000256" key="14">
    <source>
        <dbReference type="PROSITE-ProRule" id="PRU00354"/>
    </source>
</evidence>
<evidence type="ECO:0000256" key="12">
    <source>
        <dbReference type="ARBA" id="ARBA00048874"/>
    </source>
</evidence>
<dbReference type="RefSeq" id="WP_309483550.1">
    <property type="nucleotide sequence ID" value="NZ_CP133720.1"/>
</dbReference>
<dbReference type="Gene3D" id="2.30.140.10">
    <property type="entry name" value="Spermidine synthase, tetramerisation domain"/>
    <property type="match status" value="1"/>
</dbReference>
<keyword evidence="7 13" id="KW-0620">Polyamine biosynthesis</keyword>
<gene>
    <name evidence="13 16" type="primary">speE</name>
    <name evidence="16" type="ORF">RF679_07250</name>
</gene>
<keyword evidence="5" id="KW-0068">Autocatalytic cleavage</keyword>
<feature type="binding site" evidence="13">
    <location>
        <position position="216"/>
    </location>
    <ligand>
        <name>spermidine</name>
        <dbReference type="ChEBI" id="CHEBI:57834"/>
    </ligand>
</feature>
<feature type="binding site" evidence="13">
    <location>
        <position position="192"/>
    </location>
    <ligand>
        <name>spermidine</name>
        <dbReference type="ChEBI" id="CHEBI:57834"/>
    </ligand>
</feature>
<feature type="binding site" evidence="13">
    <location>
        <position position="161"/>
    </location>
    <ligand>
        <name>S-methyl-5'-thioadenosine</name>
        <dbReference type="ChEBI" id="CHEBI:17509"/>
    </ligand>
</feature>
<dbReference type="InterPro" id="IPR030374">
    <property type="entry name" value="PABS"/>
</dbReference>
<comment type="function">
    <text evidence="13">Catalyzes the irreversible transfer of a propylamine group from the amino donor S-adenosylmethioninamine (decarboxy-AdoMet) to putrescine (1,4-diaminobutane) to yield spermidine.</text>
</comment>
<evidence type="ECO:0000256" key="6">
    <source>
        <dbReference type="ARBA" id="ARBA00023066"/>
    </source>
</evidence>
<dbReference type="PROSITE" id="PS51006">
    <property type="entry name" value="PABS_2"/>
    <property type="match status" value="1"/>
</dbReference>
<evidence type="ECO:0000256" key="3">
    <source>
        <dbReference type="ARBA" id="ARBA00022679"/>
    </source>
</evidence>
<accession>A0ABY9RLI0</accession>
<organism evidence="16 17">
    <name type="scientific">Undibacterium cyanobacteriorum</name>
    <dbReference type="NCBI Taxonomy" id="3073561"/>
    <lineage>
        <taxon>Bacteria</taxon>
        <taxon>Pseudomonadati</taxon>
        <taxon>Pseudomonadota</taxon>
        <taxon>Betaproteobacteria</taxon>
        <taxon>Burkholderiales</taxon>
        <taxon>Oxalobacteraceae</taxon>
        <taxon>Undibacterium</taxon>
    </lineage>
</organism>
<reference evidence="16" key="1">
    <citation type="submission" date="2023-09" db="EMBL/GenBank/DDBJ databases">
        <title>Undibacterium sp. 20NA77.5 isolated from freshwater.</title>
        <authorList>
            <person name="Le V."/>
            <person name="Ko S.-R."/>
            <person name="Ahn C.-Y."/>
            <person name="Oh H.-M."/>
        </authorList>
    </citation>
    <scope>NUCLEOTIDE SEQUENCE</scope>
    <source>
        <strain evidence="16">20NA77.5</strain>
    </source>
</reference>
<dbReference type="Pfam" id="PF01564">
    <property type="entry name" value="Spermine_synth"/>
    <property type="match status" value="1"/>
</dbReference>
<dbReference type="InterPro" id="IPR001045">
    <property type="entry name" value="Spermi_synthase"/>
</dbReference>
<dbReference type="HAMAP" id="MF_00198">
    <property type="entry name" value="Spermidine_synth"/>
    <property type="match status" value="1"/>
</dbReference>
<feature type="binding site" evidence="13">
    <location>
        <begin position="268"/>
        <end position="269"/>
    </location>
    <ligand>
        <name>S-methyl-5'-thioadenosine</name>
        <dbReference type="ChEBI" id="CHEBI:17509"/>
    </ligand>
</feature>
<dbReference type="EMBL" id="CP133720">
    <property type="protein sequence ID" value="WMW82073.1"/>
    <property type="molecule type" value="Genomic_DNA"/>
</dbReference>
<dbReference type="Gene3D" id="3.60.90.10">
    <property type="entry name" value="S-adenosylmethionine decarboxylase"/>
    <property type="match status" value="1"/>
</dbReference>
<comment type="similarity">
    <text evidence="2 13">Belongs to the spermidine/spermine synthase family.</text>
</comment>
<keyword evidence="3 13" id="KW-0808">Transferase</keyword>
<dbReference type="PANTHER" id="PTHR43317:SF1">
    <property type="entry name" value="THERMOSPERMINE SYNTHASE ACAULIS5"/>
    <property type="match status" value="1"/>
</dbReference>
<dbReference type="PANTHER" id="PTHR43317">
    <property type="entry name" value="THERMOSPERMINE SYNTHASE ACAULIS5"/>
    <property type="match status" value="1"/>
</dbReference>
<dbReference type="EC" id="2.5.1.16" evidence="13"/>
<comment type="catalytic activity">
    <reaction evidence="13">
        <text>S-adenosyl 3-(methylsulfanyl)propylamine + putrescine = S-methyl-5'-thioadenosine + spermidine + H(+)</text>
        <dbReference type="Rhea" id="RHEA:12721"/>
        <dbReference type="ChEBI" id="CHEBI:15378"/>
        <dbReference type="ChEBI" id="CHEBI:17509"/>
        <dbReference type="ChEBI" id="CHEBI:57443"/>
        <dbReference type="ChEBI" id="CHEBI:57834"/>
        <dbReference type="ChEBI" id="CHEBI:326268"/>
        <dbReference type="EC" id="2.5.1.16"/>
    </reaction>
</comment>
<evidence type="ECO:0000313" key="17">
    <source>
        <dbReference type="Proteomes" id="UP001181355"/>
    </source>
</evidence>
<keyword evidence="17" id="KW-1185">Reference proteome</keyword>
<dbReference type="InterPro" id="IPR035246">
    <property type="entry name" value="Spermidine_synt_N"/>
</dbReference>
<dbReference type="CDD" id="cd02440">
    <property type="entry name" value="AdoMet_MTases"/>
    <property type="match status" value="1"/>
</dbReference>
<comment type="pathway">
    <text evidence="13">Amine and polyamine biosynthesis; spermidine biosynthesis; spermidine from putrescine: step 1/1.</text>
</comment>
<comment type="catalytic activity">
    <reaction evidence="12">
        <text>S-adenosyl 3-(methylsulfanyl)propylamine + spermidine = thermospermine + S-methyl-5'-thioadenosine + H(+)</text>
        <dbReference type="Rhea" id="RHEA:30515"/>
        <dbReference type="ChEBI" id="CHEBI:15378"/>
        <dbReference type="ChEBI" id="CHEBI:17509"/>
        <dbReference type="ChEBI" id="CHEBI:57443"/>
        <dbReference type="ChEBI" id="CHEBI:57834"/>
        <dbReference type="ChEBI" id="CHEBI:59903"/>
        <dbReference type="EC" id="2.5.1.79"/>
    </reaction>
</comment>
<evidence type="ECO:0000313" key="16">
    <source>
        <dbReference type="EMBL" id="WMW82073.1"/>
    </source>
</evidence>
<comment type="cofactor">
    <cofactor evidence="1">
        <name>pyruvate</name>
        <dbReference type="ChEBI" id="CHEBI:15361"/>
    </cofactor>
</comment>
<dbReference type="Pfam" id="PF17284">
    <property type="entry name" value="Spermine_synt_N"/>
    <property type="match status" value="1"/>
</dbReference>
<keyword evidence="6 13" id="KW-0745">Spermidine biosynthesis</keyword>
<evidence type="ECO:0000256" key="8">
    <source>
        <dbReference type="ARBA" id="ARBA00023145"/>
    </source>
</evidence>
<keyword evidence="9" id="KW-0456">Lyase</keyword>
<keyword evidence="10" id="KW-0704">Schiff base</keyword>
<evidence type="ECO:0000256" key="4">
    <source>
        <dbReference type="ARBA" id="ARBA00022793"/>
    </source>
</evidence>